<organism evidence="7 8">
    <name type="scientific">Tetradesmus obliquus</name>
    <name type="common">Green alga</name>
    <name type="synonym">Acutodesmus obliquus</name>
    <dbReference type="NCBI Taxonomy" id="3088"/>
    <lineage>
        <taxon>Eukaryota</taxon>
        <taxon>Viridiplantae</taxon>
        <taxon>Chlorophyta</taxon>
        <taxon>core chlorophytes</taxon>
        <taxon>Chlorophyceae</taxon>
        <taxon>CS clade</taxon>
        <taxon>Sphaeropleales</taxon>
        <taxon>Scenedesmaceae</taxon>
        <taxon>Tetradesmus</taxon>
    </lineage>
</organism>
<proteinExistence type="predicted"/>
<protein>
    <recommendedName>
        <fullName evidence="9">Peptidase M1 leukotriene A4 hydrolase/aminopeptidase C-terminal domain-containing protein</fullName>
    </recommendedName>
</protein>
<dbReference type="InterPro" id="IPR038438">
    <property type="entry name" value="PepN_Ig-like_sf"/>
</dbReference>
<dbReference type="PANTHER" id="PTHR46322">
    <property type="entry name" value="PUROMYCIN-SENSITIVE AMINOPEPTIDASE"/>
    <property type="match status" value="1"/>
</dbReference>
<dbReference type="Gene3D" id="2.60.40.1840">
    <property type="match status" value="1"/>
</dbReference>
<keyword evidence="1" id="KW-0645">Protease</keyword>
<dbReference type="Pfam" id="PF17432">
    <property type="entry name" value="DUF3458_C"/>
    <property type="match status" value="1"/>
</dbReference>
<dbReference type="SUPFAM" id="SSF63737">
    <property type="entry name" value="Leukotriene A4 hydrolase N-terminal domain"/>
    <property type="match status" value="1"/>
</dbReference>
<dbReference type="Gene3D" id="2.60.40.1730">
    <property type="entry name" value="tricorn interacting facor f3 domain"/>
    <property type="match status" value="1"/>
</dbReference>
<dbReference type="GO" id="GO:0008237">
    <property type="term" value="F:metallopeptidase activity"/>
    <property type="evidence" value="ECO:0007669"/>
    <property type="project" value="InterPro"/>
</dbReference>
<dbReference type="InterPro" id="IPR024601">
    <property type="entry name" value="Peptidase_M1_pepN_C"/>
</dbReference>
<feature type="compositionally biased region" description="Low complexity" evidence="2">
    <location>
        <begin position="1"/>
        <end position="11"/>
    </location>
</feature>
<dbReference type="EMBL" id="FNXT01000881">
    <property type="protein sequence ID" value="SZX68787.1"/>
    <property type="molecule type" value="Genomic_DNA"/>
</dbReference>
<evidence type="ECO:0000259" key="6">
    <source>
        <dbReference type="Pfam" id="PF17900"/>
    </source>
</evidence>
<dbReference type="STRING" id="3088.A0A383VTF9"/>
<evidence type="ECO:0000259" key="3">
    <source>
        <dbReference type="Pfam" id="PF01433"/>
    </source>
</evidence>
<feature type="domain" description="Aminopeptidase N-like N-terminal" evidence="6">
    <location>
        <begin position="74"/>
        <end position="218"/>
    </location>
</feature>
<accession>A0A383VTF9</accession>
<dbReference type="InterPro" id="IPR012779">
    <property type="entry name" value="Peptidase_M1_pepN"/>
</dbReference>
<dbReference type="InterPro" id="IPR037144">
    <property type="entry name" value="Peptidase_M1_pepN_C_sf"/>
</dbReference>
<feature type="region of interest" description="Disordered" evidence="2">
    <location>
        <begin position="1"/>
        <end position="28"/>
    </location>
</feature>
<name>A0A383VTF9_TETOB</name>
<dbReference type="GO" id="GO:0008270">
    <property type="term" value="F:zinc ion binding"/>
    <property type="evidence" value="ECO:0007669"/>
    <property type="project" value="InterPro"/>
</dbReference>
<keyword evidence="1" id="KW-0031">Aminopeptidase</keyword>
<feature type="domain" description="Peptidase M1 alanyl aminopeptidase C-terminal" evidence="5">
    <location>
        <begin position="700"/>
        <end position="1039"/>
    </location>
</feature>
<dbReference type="InterPro" id="IPR014782">
    <property type="entry name" value="Peptidase_M1_dom"/>
</dbReference>
<dbReference type="Pfam" id="PF11940">
    <property type="entry name" value="DUF3458"/>
    <property type="match status" value="1"/>
</dbReference>
<dbReference type="InterPro" id="IPR035414">
    <property type="entry name" value="Peptidase_M1_pepN_Ig-like"/>
</dbReference>
<dbReference type="InterPro" id="IPR042097">
    <property type="entry name" value="Aminopeptidase_N-like_N_sf"/>
</dbReference>
<dbReference type="InterPro" id="IPR027268">
    <property type="entry name" value="Peptidase_M4/M1_CTD_sf"/>
</dbReference>
<dbReference type="Gene3D" id="1.10.390.10">
    <property type="entry name" value="Neutral Protease Domain 2"/>
    <property type="match status" value="1"/>
</dbReference>
<dbReference type="InterPro" id="IPR045357">
    <property type="entry name" value="Aminopeptidase_N-like_N"/>
</dbReference>
<dbReference type="Gene3D" id="3.30.2010.30">
    <property type="match status" value="1"/>
</dbReference>
<evidence type="ECO:0000256" key="1">
    <source>
        <dbReference type="ARBA" id="ARBA00022438"/>
    </source>
</evidence>
<gene>
    <name evidence="7" type="ORF">BQ4739_LOCUS9105</name>
</gene>
<reference evidence="7 8" key="1">
    <citation type="submission" date="2016-10" db="EMBL/GenBank/DDBJ databases">
        <authorList>
            <person name="Cai Z."/>
        </authorList>
    </citation>
    <scope>NUCLEOTIDE SEQUENCE [LARGE SCALE GENOMIC DNA]</scope>
</reference>
<evidence type="ECO:0000313" key="8">
    <source>
        <dbReference type="Proteomes" id="UP000256970"/>
    </source>
</evidence>
<dbReference type="PANTHER" id="PTHR46322:SF1">
    <property type="entry name" value="PUROMYCIN-SENSITIVE AMINOPEPTIDASE"/>
    <property type="match status" value="1"/>
</dbReference>
<feature type="region of interest" description="Disordered" evidence="2">
    <location>
        <begin position="620"/>
        <end position="640"/>
    </location>
</feature>
<keyword evidence="1" id="KW-0378">Hydrolase</keyword>
<evidence type="ECO:0000259" key="4">
    <source>
        <dbReference type="Pfam" id="PF11940"/>
    </source>
</evidence>
<dbReference type="GO" id="GO:0004177">
    <property type="term" value="F:aminopeptidase activity"/>
    <property type="evidence" value="ECO:0007669"/>
    <property type="project" value="UniProtKB-KW"/>
</dbReference>
<feature type="domain" description="Peptidase M1 membrane alanine aminopeptidase" evidence="3">
    <location>
        <begin position="464"/>
        <end position="542"/>
    </location>
</feature>
<evidence type="ECO:0008006" key="9">
    <source>
        <dbReference type="Google" id="ProtNLM"/>
    </source>
</evidence>
<dbReference type="Gene3D" id="1.25.50.10">
    <property type="entry name" value="Peptidase M1, alanyl aminopeptidase, C-terminal domain"/>
    <property type="match status" value="1"/>
</dbReference>
<keyword evidence="8" id="KW-1185">Reference proteome</keyword>
<sequence>MQGEDSQSARPPDADSDSDSESSCSSDDGTYAPFPFAVERVHLDISFNPGTTVVTNTMHISPAHPGQQLGSAAESCKQLVLDGKKLQLLEIHLDGKPLPPQAYTYNQRASKLTLHSVPSSSFELCIKSATHPEANTGLQGLFMRAGIYAAACEAMGFRRISFWPDRPDVLSRWTVRLEGDVAALPVLLSNGNMTAAGQLPGDRHYAAWEDPWPKPCYLFSAVAGKLSVHEGSHTIASSGKQVAVRIYTAPMYEGKRDFVLLSARAAMAWDEAMWGREYDLDGYAMAGVEGFLDDACETKGISLFHVHLLAVTPATHTDEEADESLRLIAHEYFHNFSGNRVTVRDWYQLTLKEGLTRFRDQAFAADYDAAASAAAAATCGTLGSSSGGSSSGLQQGQYEAALLQNIATMAQQMKTAAAEAAAAPAAVSSAPASAPAAPAAAGAVSGPAFPCSWHRVLEAQGIRRDQMPEDEGSLSHPIRPCCGTSLDNLYTDTVYDKGAEVVRMYHTILGHGRFYNGLQTFFQQHDGTAATCEDFCQAMFASSPLASLAPAMMRWYDTNGTPELTIRTTYSPAKQTLTLTVKQELETAKAPLLIPLKVGLIGPDGKDLLLHLMPATTGSSKHIKQAGNRKPSATMPSSSYTPTEVVTPGLCGSECCSMVLLLDSWSGSWVFSRLPEKPAVSLLRDFSAPVRLHVEGETDKSLGFLALHDSNPFARWDAVQRLMTRLLMRLYKVAERAAAGGESAIEAALAAAPGVPPALVAALQAALLNDELDGQYKALMLQLPGVMELVPQMDEPDPELLWMVKVHVGLQLARQLQPQLEQLVQQCDSKLAAAGEAAVGFWPPAVKLRAARNAALGLLSYMEDRQLQQQLLQRYYSANCMTDRLAALELLADEDTPARSAALAHFHDTYRQQPSVLHKWLYVQAASDIEGNVENVRALMRHASFDITDPAAVSALLGGFSDSMVNFHAEDGSGYAFMADAVIEVDRVNPIAAADLAECLADWDMLDEEHQQLMKAQLRRLAGTKGLSADVREIVEDALEEDSSDDSTD</sequence>
<dbReference type="SUPFAM" id="SSF55486">
    <property type="entry name" value="Metalloproteases ('zincins'), catalytic domain"/>
    <property type="match status" value="2"/>
</dbReference>
<feature type="domain" description="Peptidase M1 membrane alanine aminopeptidase" evidence="3">
    <location>
        <begin position="263"/>
        <end position="366"/>
    </location>
</feature>
<feature type="domain" description="Peptidase M1 alanyl aminopeptidase Ig-like fold" evidence="4">
    <location>
        <begin position="560"/>
        <end position="693"/>
    </location>
</feature>
<dbReference type="AlphaFoldDB" id="A0A383VTF9"/>
<dbReference type="Pfam" id="PF01433">
    <property type="entry name" value="Peptidase_M1"/>
    <property type="match status" value="2"/>
</dbReference>
<dbReference type="Proteomes" id="UP000256970">
    <property type="component" value="Unassembled WGS sequence"/>
</dbReference>
<evidence type="ECO:0000313" key="7">
    <source>
        <dbReference type="EMBL" id="SZX68787.1"/>
    </source>
</evidence>
<evidence type="ECO:0000256" key="2">
    <source>
        <dbReference type="SAM" id="MobiDB-lite"/>
    </source>
</evidence>
<dbReference type="Pfam" id="PF17900">
    <property type="entry name" value="Peptidase_M1_N"/>
    <property type="match status" value="1"/>
</dbReference>
<evidence type="ECO:0000259" key="5">
    <source>
        <dbReference type="Pfam" id="PF17432"/>
    </source>
</evidence>